<evidence type="ECO:0000313" key="1">
    <source>
        <dbReference type="EMBL" id="MBC5843318.1"/>
    </source>
</evidence>
<comment type="caution">
    <text evidence="1">The sequence shown here is derived from an EMBL/GenBank/DDBJ whole genome shotgun (WGS) entry which is preliminary data.</text>
</comment>
<gene>
    <name evidence="1" type="ORF">H8R25_02555</name>
</gene>
<evidence type="ECO:0000313" key="2">
    <source>
        <dbReference type="Proteomes" id="UP000641454"/>
    </source>
</evidence>
<dbReference type="RefSeq" id="WP_187017013.1">
    <property type="nucleotide sequence ID" value="NZ_JACRUK010000003.1"/>
</dbReference>
<proteinExistence type="predicted"/>
<organism evidence="1 2">
    <name type="scientific">Flavobacterium muglaense</name>
    <dbReference type="NCBI Taxonomy" id="2764716"/>
    <lineage>
        <taxon>Bacteria</taxon>
        <taxon>Pseudomonadati</taxon>
        <taxon>Bacteroidota</taxon>
        <taxon>Flavobacteriia</taxon>
        <taxon>Flavobacteriales</taxon>
        <taxon>Flavobacteriaceae</taxon>
        <taxon>Flavobacterium</taxon>
    </lineage>
</organism>
<keyword evidence="2" id="KW-1185">Reference proteome</keyword>
<dbReference type="AlphaFoldDB" id="A0A923MW23"/>
<dbReference type="EMBL" id="JACRUL010000003">
    <property type="protein sequence ID" value="MBC5843318.1"/>
    <property type="molecule type" value="Genomic_DNA"/>
</dbReference>
<accession>A0A923MW23</accession>
<dbReference type="Proteomes" id="UP000641454">
    <property type="component" value="Unassembled WGS sequence"/>
</dbReference>
<protein>
    <submittedName>
        <fullName evidence="1">Uncharacterized protein</fullName>
    </submittedName>
</protein>
<reference evidence="1 2" key="1">
    <citation type="submission" date="2020-08" db="EMBL/GenBank/DDBJ databases">
        <title>Description of novel Flavobacterium F-392 isolate.</title>
        <authorList>
            <person name="Saticioglu I.B."/>
            <person name="Duman M."/>
            <person name="Altun S."/>
        </authorList>
    </citation>
    <scope>NUCLEOTIDE SEQUENCE [LARGE SCALE GENOMIC DNA]</scope>
    <source>
        <strain evidence="1 2">F-392</strain>
    </source>
</reference>
<name>A0A923MW23_9FLAO</name>
<sequence>MESHKLSVKRILIDLLSIKDQLKMLFNNNTEYATLINFLTEKDYYNDDDIPLPSLKEIESKTGLKTNQLRNQLLNIYQELFEYDSNKTLEFNNKEYFFFLEFNKTYASFTLKNINHLPRIGENITIPFLKAKIQLEVFYVEDIRHEFTGTSQRIEIYLKSGYFNSYFHFRKHQALEENEIGILEIHDMTDYQIKERLRMGRFKYNR</sequence>